<feature type="region of interest" description="Disordered" evidence="1">
    <location>
        <begin position="1"/>
        <end position="20"/>
    </location>
</feature>
<evidence type="ECO:0000313" key="2">
    <source>
        <dbReference type="EMBL" id="EEC69086.1"/>
    </source>
</evidence>
<feature type="compositionally biased region" description="Polar residues" evidence="1">
    <location>
        <begin position="1"/>
        <end position="19"/>
    </location>
</feature>
<sequence>MWSSMRANSRESTAGSEPSAQLLAGCGNNCGGGCSKDGAGSTKTPAVEARSTACRGDTREGGCGGGEGSTKMPAMGRSQRPVAPTLLHSWPAGGAWMGSLATGHARASMRFPATGRRCASIGMLATGRASASLGIPATGHRRTSMGSPTLGRASMGSPATGHRRSSMESLATGRRCASMGSLRPAAHQWGARRWAAHRGLGRPAFHRWESALHYGQIDLGVQG</sequence>
<dbReference type="HOGENOM" id="CLU_1241846_0_0_1"/>
<feature type="region of interest" description="Disordered" evidence="1">
    <location>
        <begin position="50"/>
        <end position="77"/>
    </location>
</feature>
<protein>
    <submittedName>
        <fullName evidence="2">Uncharacterized protein</fullName>
    </submittedName>
</protein>
<keyword evidence="3" id="KW-1185">Reference proteome</keyword>
<organism evidence="2 3">
    <name type="scientific">Oryza sativa subsp. indica</name>
    <name type="common">Rice</name>
    <dbReference type="NCBI Taxonomy" id="39946"/>
    <lineage>
        <taxon>Eukaryota</taxon>
        <taxon>Viridiplantae</taxon>
        <taxon>Streptophyta</taxon>
        <taxon>Embryophyta</taxon>
        <taxon>Tracheophyta</taxon>
        <taxon>Spermatophyta</taxon>
        <taxon>Magnoliopsida</taxon>
        <taxon>Liliopsida</taxon>
        <taxon>Poales</taxon>
        <taxon>Poaceae</taxon>
        <taxon>BOP clade</taxon>
        <taxon>Oryzoideae</taxon>
        <taxon>Oryzeae</taxon>
        <taxon>Oryzinae</taxon>
        <taxon>Oryza</taxon>
        <taxon>Oryza sativa</taxon>
    </lineage>
</organism>
<dbReference type="AlphaFoldDB" id="B8BP38"/>
<dbReference type="EMBL" id="CM000137">
    <property type="protein sequence ID" value="EEC69086.1"/>
    <property type="molecule type" value="Genomic_DNA"/>
</dbReference>
<name>B8BP38_ORYSI</name>
<evidence type="ECO:0000313" key="3">
    <source>
        <dbReference type="Proteomes" id="UP000007015"/>
    </source>
</evidence>
<dbReference type="Gramene" id="BGIOSGA036380-TA">
    <property type="protein sequence ID" value="BGIOSGA036380-PA"/>
    <property type="gene ID" value="BGIOSGA036380"/>
</dbReference>
<dbReference type="Proteomes" id="UP000007015">
    <property type="component" value="Chromosome 12"/>
</dbReference>
<evidence type="ECO:0000256" key="1">
    <source>
        <dbReference type="SAM" id="MobiDB-lite"/>
    </source>
</evidence>
<accession>B8BP38</accession>
<proteinExistence type="predicted"/>
<gene>
    <name evidence="2" type="ORF">OsI_37975</name>
</gene>
<feature type="region of interest" description="Disordered" evidence="1">
    <location>
        <begin position="134"/>
        <end position="168"/>
    </location>
</feature>
<reference evidence="2 3" key="1">
    <citation type="journal article" date="2005" name="PLoS Biol.">
        <title>The genomes of Oryza sativa: a history of duplications.</title>
        <authorList>
            <person name="Yu J."/>
            <person name="Wang J."/>
            <person name="Lin W."/>
            <person name="Li S."/>
            <person name="Li H."/>
            <person name="Zhou J."/>
            <person name="Ni P."/>
            <person name="Dong W."/>
            <person name="Hu S."/>
            <person name="Zeng C."/>
            <person name="Zhang J."/>
            <person name="Zhang Y."/>
            <person name="Li R."/>
            <person name="Xu Z."/>
            <person name="Li S."/>
            <person name="Li X."/>
            <person name="Zheng H."/>
            <person name="Cong L."/>
            <person name="Lin L."/>
            <person name="Yin J."/>
            <person name="Geng J."/>
            <person name="Li G."/>
            <person name="Shi J."/>
            <person name="Liu J."/>
            <person name="Lv H."/>
            <person name="Li J."/>
            <person name="Wang J."/>
            <person name="Deng Y."/>
            <person name="Ran L."/>
            <person name="Shi X."/>
            <person name="Wang X."/>
            <person name="Wu Q."/>
            <person name="Li C."/>
            <person name="Ren X."/>
            <person name="Wang J."/>
            <person name="Wang X."/>
            <person name="Li D."/>
            <person name="Liu D."/>
            <person name="Zhang X."/>
            <person name="Ji Z."/>
            <person name="Zhao W."/>
            <person name="Sun Y."/>
            <person name="Zhang Z."/>
            <person name="Bao J."/>
            <person name="Han Y."/>
            <person name="Dong L."/>
            <person name="Ji J."/>
            <person name="Chen P."/>
            <person name="Wu S."/>
            <person name="Liu J."/>
            <person name="Xiao Y."/>
            <person name="Bu D."/>
            <person name="Tan J."/>
            <person name="Yang L."/>
            <person name="Ye C."/>
            <person name="Zhang J."/>
            <person name="Xu J."/>
            <person name="Zhou Y."/>
            <person name="Yu Y."/>
            <person name="Zhang B."/>
            <person name="Zhuang S."/>
            <person name="Wei H."/>
            <person name="Liu B."/>
            <person name="Lei M."/>
            <person name="Yu H."/>
            <person name="Li Y."/>
            <person name="Xu H."/>
            <person name="Wei S."/>
            <person name="He X."/>
            <person name="Fang L."/>
            <person name="Zhang Z."/>
            <person name="Zhang Y."/>
            <person name="Huang X."/>
            <person name="Su Z."/>
            <person name="Tong W."/>
            <person name="Li J."/>
            <person name="Tong Z."/>
            <person name="Li S."/>
            <person name="Ye J."/>
            <person name="Wang L."/>
            <person name="Fang L."/>
            <person name="Lei T."/>
            <person name="Chen C."/>
            <person name="Chen H."/>
            <person name="Xu Z."/>
            <person name="Li H."/>
            <person name="Huang H."/>
            <person name="Zhang F."/>
            <person name="Xu H."/>
            <person name="Li N."/>
            <person name="Zhao C."/>
            <person name="Li S."/>
            <person name="Dong L."/>
            <person name="Huang Y."/>
            <person name="Li L."/>
            <person name="Xi Y."/>
            <person name="Qi Q."/>
            <person name="Li W."/>
            <person name="Zhang B."/>
            <person name="Hu W."/>
            <person name="Zhang Y."/>
            <person name="Tian X."/>
            <person name="Jiao Y."/>
            <person name="Liang X."/>
            <person name="Jin J."/>
            <person name="Gao L."/>
            <person name="Zheng W."/>
            <person name="Hao B."/>
            <person name="Liu S."/>
            <person name="Wang W."/>
            <person name="Yuan L."/>
            <person name="Cao M."/>
            <person name="McDermott J."/>
            <person name="Samudrala R."/>
            <person name="Wang J."/>
            <person name="Wong G.K."/>
            <person name="Yang H."/>
        </authorList>
    </citation>
    <scope>NUCLEOTIDE SEQUENCE [LARGE SCALE GENOMIC DNA]</scope>
    <source>
        <strain evidence="3">cv. 93-11</strain>
    </source>
</reference>